<protein>
    <submittedName>
        <fullName evidence="8">5555_t:CDS:1</fullName>
    </submittedName>
</protein>
<evidence type="ECO:0000313" key="8">
    <source>
        <dbReference type="EMBL" id="CAG8491083.1"/>
    </source>
</evidence>
<feature type="compositionally biased region" description="Pro residues" evidence="7">
    <location>
        <begin position="43"/>
        <end position="53"/>
    </location>
</feature>
<dbReference type="EMBL" id="CAJVPS010000505">
    <property type="protein sequence ID" value="CAG8491083.1"/>
    <property type="molecule type" value="Genomic_DNA"/>
</dbReference>
<gene>
    <name evidence="8" type="ORF">ALEPTO_LOCUS2989</name>
</gene>
<evidence type="ECO:0000256" key="2">
    <source>
        <dbReference type="ARBA" id="ARBA00022574"/>
    </source>
</evidence>
<keyword evidence="2 6" id="KW-0853">WD repeat</keyword>
<dbReference type="InterPro" id="IPR019775">
    <property type="entry name" value="WD40_repeat_CS"/>
</dbReference>
<feature type="region of interest" description="Disordered" evidence="7">
    <location>
        <begin position="33"/>
        <end position="83"/>
    </location>
</feature>
<name>A0A9N8ZGP1_9GLOM</name>
<dbReference type="Gene3D" id="2.130.10.10">
    <property type="entry name" value="YVTN repeat-like/Quinoprotein amine dehydrogenase"/>
    <property type="match status" value="1"/>
</dbReference>
<organism evidence="8 9">
    <name type="scientific">Ambispora leptoticha</name>
    <dbReference type="NCBI Taxonomy" id="144679"/>
    <lineage>
        <taxon>Eukaryota</taxon>
        <taxon>Fungi</taxon>
        <taxon>Fungi incertae sedis</taxon>
        <taxon>Mucoromycota</taxon>
        <taxon>Glomeromycotina</taxon>
        <taxon>Glomeromycetes</taxon>
        <taxon>Archaeosporales</taxon>
        <taxon>Ambisporaceae</taxon>
        <taxon>Ambispora</taxon>
    </lineage>
</organism>
<proteinExistence type="inferred from homology"/>
<comment type="pathway">
    <text evidence="1">Protein modification; protein ubiquitination.</text>
</comment>
<dbReference type="SMART" id="SM00320">
    <property type="entry name" value="WD40"/>
    <property type="match status" value="2"/>
</dbReference>
<dbReference type="PANTHER" id="PTHR22852">
    <property type="entry name" value="LETHAL 2 DENTICLELESS PROTEIN RETINOIC ACID-REGULATED NUCLEAR MATRIX-ASSOCIATED PROTEIN"/>
    <property type="match status" value="1"/>
</dbReference>
<dbReference type="OrthoDB" id="2096344at2759"/>
<reference evidence="8" key="1">
    <citation type="submission" date="2021-06" db="EMBL/GenBank/DDBJ databases">
        <authorList>
            <person name="Kallberg Y."/>
            <person name="Tangrot J."/>
            <person name="Rosling A."/>
        </authorList>
    </citation>
    <scope>NUCLEOTIDE SEQUENCE</scope>
    <source>
        <strain evidence="8">FL130A</strain>
    </source>
</reference>
<evidence type="ECO:0000256" key="5">
    <source>
        <dbReference type="ARBA" id="ARBA00038344"/>
    </source>
</evidence>
<comment type="similarity">
    <text evidence="5">Belongs to the WD repeat cdt2 family.</text>
</comment>
<dbReference type="Pfam" id="PF00400">
    <property type="entry name" value="WD40"/>
    <property type="match status" value="2"/>
</dbReference>
<dbReference type="GO" id="GO:0005634">
    <property type="term" value="C:nucleus"/>
    <property type="evidence" value="ECO:0007669"/>
    <property type="project" value="TreeGrafter"/>
</dbReference>
<comment type="caution">
    <text evidence="8">The sequence shown here is derived from an EMBL/GenBank/DDBJ whole genome shotgun (WGS) entry which is preliminary data.</text>
</comment>
<dbReference type="InterPro" id="IPR015943">
    <property type="entry name" value="WD40/YVTN_repeat-like_dom_sf"/>
</dbReference>
<dbReference type="PROSITE" id="PS50082">
    <property type="entry name" value="WD_REPEATS_2"/>
    <property type="match status" value="2"/>
</dbReference>
<dbReference type="InterPro" id="IPR036322">
    <property type="entry name" value="WD40_repeat_dom_sf"/>
</dbReference>
<evidence type="ECO:0000256" key="4">
    <source>
        <dbReference type="ARBA" id="ARBA00022786"/>
    </source>
</evidence>
<dbReference type="PROSITE" id="PS00678">
    <property type="entry name" value="WD_REPEATS_1"/>
    <property type="match status" value="1"/>
</dbReference>
<dbReference type="GO" id="GO:0030674">
    <property type="term" value="F:protein-macromolecule adaptor activity"/>
    <property type="evidence" value="ECO:0007669"/>
    <property type="project" value="TreeGrafter"/>
</dbReference>
<evidence type="ECO:0000256" key="3">
    <source>
        <dbReference type="ARBA" id="ARBA00022737"/>
    </source>
</evidence>
<evidence type="ECO:0000313" key="9">
    <source>
        <dbReference type="Proteomes" id="UP000789508"/>
    </source>
</evidence>
<keyword evidence="3" id="KW-0677">Repeat</keyword>
<dbReference type="PROSITE" id="PS50294">
    <property type="entry name" value="WD_REPEATS_REGION"/>
    <property type="match status" value="2"/>
</dbReference>
<evidence type="ECO:0000256" key="6">
    <source>
        <dbReference type="PROSITE-ProRule" id="PRU00221"/>
    </source>
</evidence>
<keyword evidence="9" id="KW-1185">Reference proteome</keyword>
<evidence type="ECO:0000256" key="7">
    <source>
        <dbReference type="SAM" id="MobiDB-lite"/>
    </source>
</evidence>
<dbReference type="InterPro" id="IPR051865">
    <property type="entry name" value="WD-repeat_CDT2_adapter"/>
</dbReference>
<keyword evidence="4" id="KW-0833">Ubl conjugation pathway</keyword>
<feature type="repeat" description="WD" evidence="6">
    <location>
        <begin position="210"/>
        <end position="251"/>
    </location>
</feature>
<dbReference type="SUPFAM" id="SSF50978">
    <property type="entry name" value="WD40 repeat-like"/>
    <property type="match status" value="1"/>
</dbReference>
<dbReference type="Proteomes" id="UP000789508">
    <property type="component" value="Unassembled WGS sequence"/>
</dbReference>
<feature type="repeat" description="WD" evidence="6">
    <location>
        <begin position="252"/>
        <end position="285"/>
    </location>
</feature>
<accession>A0A9N8ZGP1</accession>
<evidence type="ECO:0000256" key="1">
    <source>
        <dbReference type="ARBA" id="ARBA00004906"/>
    </source>
</evidence>
<dbReference type="GO" id="GO:0043161">
    <property type="term" value="P:proteasome-mediated ubiquitin-dependent protein catabolic process"/>
    <property type="evidence" value="ECO:0007669"/>
    <property type="project" value="TreeGrafter"/>
</dbReference>
<dbReference type="InterPro" id="IPR001680">
    <property type="entry name" value="WD40_rpt"/>
</dbReference>
<dbReference type="AlphaFoldDB" id="A0A9N8ZGP1"/>
<sequence length="301" mass="34483">MSENTPQEPSKRSIKSPIRQYFSRVPLLDVTQSVGNSYFPREPQSPTPTPPPTKRPKLSNKVTDENEIKTPNNSLKSPSLKPPAKRVFNEKLESVYKNKIWRTSKNRMGPFDVLMRRELWGTANSDSVLANNSWRASTRFMIKDFVSTDNDVYHFYGQDRQIAPFACSFSHGIGNIDGRFLAVADEEGVISLMDTRFDNRIEMARPRIQFQAHENAVFEVQWNYDDTSLITASGDQSARLWDVETQKCKSVFEGHTCSIKAIAYNPKTPEIWATASRDGHIHIWDERINPSRIIEQSILSR</sequence>
<dbReference type="PANTHER" id="PTHR22852:SF0">
    <property type="entry name" value="DENTICLELESS PROTEIN HOMOLOG"/>
    <property type="match status" value="1"/>
</dbReference>